<dbReference type="Gene3D" id="3.40.630.30">
    <property type="match status" value="1"/>
</dbReference>
<dbReference type="Proteomes" id="UP000006281">
    <property type="component" value="Chromosome"/>
</dbReference>
<dbReference type="BioCyc" id="SESP1179773:BN6_RS16945-MONOMER"/>
<reference evidence="2 3" key="1">
    <citation type="journal article" date="2012" name="BMC Genomics">
        <title>Complete genome sequence of Saccharothrix espanaensis DSM 44229T and comparison to the other completely sequenced Pseudonocardiaceae.</title>
        <authorList>
            <person name="Strobel T."/>
            <person name="Al-Dilaimi A."/>
            <person name="Blom J."/>
            <person name="Gessner A."/>
            <person name="Kalinowski J."/>
            <person name="Luzhetska M."/>
            <person name="Puhler A."/>
            <person name="Szczepanowski R."/>
            <person name="Bechthold A."/>
            <person name="Ruckert C."/>
        </authorList>
    </citation>
    <scope>NUCLEOTIDE SEQUENCE [LARGE SCALE GENOMIC DNA]</scope>
    <source>
        <strain evidence="3">ATCC 51144 / DSM 44229 / JCM 9112 / NBRC 15066 / NRRL 15764</strain>
    </source>
</reference>
<proteinExistence type="predicted"/>
<feature type="domain" description="N-acetyltransferase" evidence="1">
    <location>
        <begin position="25"/>
        <end position="175"/>
    </location>
</feature>
<dbReference type="STRING" id="1179773.BN6_34970"/>
<keyword evidence="3" id="KW-1185">Reference proteome</keyword>
<dbReference type="HOGENOM" id="CLU_013985_28_2_11"/>
<dbReference type="Pfam" id="PF13302">
    <property type="entry name" value="Acetyltransf_3"/>
    <property type="match status" value="1"/>
</dbReference>
<dbReference type="EMBL" id="HE804045">
    <property type="protein sequence ID" value="CCH30795.1"/>
    <property type="molecule type" value="Genomic_DNA"/>
</dbReference>
<dbReference type="KEGG" id="sesp:BN6_34970"/>
<dbReference type="OrthoDB" id="4543915at2"/>
<dbReference type="InterPro" id="IPR051531">
    <property type="entry name" value="N-acetyltransferase"/>
</dbReference>
<protein>
    <submittedName>
        <fullName evidence="2">Acetyltransferase, GNAT family</fullName>
    </submittedName>
</protein>
<evidence type="ECO:0000313" key="3">
    <source>
        <dbReference type="Proteomes" id="UP000006281"/>
    </source>
</evidence>
<evidence type="ECO:0000259" key="1">
    <source>
        <dbReference type="PROSITE" id="PS51186"/>
    </source>
</evidence>
<dbReference type="SUPFAM" id="SSF55729">
    <property type="entry name" value="Acyl-CoA N-acyltransferases (Nat)"/>
    <property type="match status" value="1"/>
</dbReference>
<evidence type="ECO:0000313" key="2">
    <source>
        <dbReference type="EMBL" id="CCH30795.1"/>
    </source>
</evidence>
<keyword evidence="2" id="KW-0808">Transferase</keyword>
<dbReference type="PANTHER" id="PTHR43792:SF13">
    <property type="entry name" value="ACETYLTRANSFERASE"/>
    <property type="match status" value="1"/>
</dbReference>
<dbReference type="PATRIC" id="fig|1179773.3.peg.3500"/>
<sequence length="175" mass="18899">MSSFPVIPGTDLPTDLPTDLTTDRLVLRQWTSDDVDAVVAGTRLPHWAADFPAEGDLVIAGLFAGHPGWLGPHGHRLLVERDSGLVVGSIGLFWPPHEGAVEIGYGVVPSRRGLGFASEATRRLAEFAFTAPEVRVVHATVELANPASARVLAKAGFRHVHTDDVQRTARYEVRP</sequence>
<dbReference type="PROSITE" id="PS51186">
    <property type="entry name" value="GNAT"/>
    <property type="match status" value="1"/>
</dbReference>
<dbReference type="RefSeq" id="WP_015100907.1">
    <property type="nucleotide sequence ID" value="NC_019673.1"/>
</dbReference>
<organism evidence="2 3">
    <name type="scientific">Saccharothrix espanaensis (strain ATCC 51144 / DSM 44229 / JCM 9112 / NBRC 15066 / NRRL 15764)</name>
    <dbReference type="NCBI Taxonomy" id="1179773"/>
    <lineage>
        <taxon>Bacteria</taxon>
        <taxon>Bacillati</taxon>
        <taxon>Actinomycetota</taxon>
        <taxon>Actinomycetes</taxon>
        <taxon>Pseudonocardiales</taxon>
        <taxon>Pseudonocardiaceae</taxon>
        <taxon>Saccharothrix</taxon>
    </lineage>
</organism>
<dbReference type="AlphaFoldDB" id="K0JST4"/>
<name>K0JST4_SACES</name>
<dbReference type="PANTHER" id="PTHR43792">
    <property type="entry name" value="GNAT FAMILY, PUTATIVE (AFU_ORTHOLOGUE AFUA_3G00765)-RELATED-RELATED"/>
    <property type="match status" value="1"/>
</dbReference>
<dbReference type="InterPro" id="IPR016181">
    <property type="entry name" value="Acyl_CoA_acyltransferase"/>
</dbReference>
<dbReference type="eggNOG" id="COG1670">
    <property type="taxonomic scope" value="Bacteria"/>
</dbReference>
<dbReference type="InterPro" id="IPR000182">
    <property type="entry name" value="GNAT_dom"/>
</dbReference>
<accession>K0JST4</accession>
<dbReference type="GO" id="GO:0016747">
    <property type="term" value="F:acyltransferase activity, transferring groups other than amino-acyl groups"/>
    <property type="evidence" value="ECO:0007669"/>
    <property type="project" value="InterPro"/>
</dbReference>
<gene>
    <name evidence="2" type="ordered locus">BN6_34970</name>
</gene>